<evidence type="ECO:0000259" key="4">
    <source>
        <dbReference type="PROSITE" id="PS51063"/>
    </source>
</evidence>
<dbReference type="PROSITE" id="PS51063">
    <property type="entry name" value="HTH_CRP_2"/>
    <property type="match status" value="1"/>
</dbReference>
<dbReference type="InterPro" id="IPR036390">
    <property type="entry name" value="WH_DNA-bd_sf"/>
</dbReference>
<keyword evidence="2" id="KW-0238">DNA-binding</keyword>
<dbReference type="Pfam" id="PF00027">
    <property type="entry name" value="cNMP_binding"/>
    <property type="match status" value="1"/>
</dbReference>
<dbReference type="InterPro" id="IPR036388">
    <property type="entry name" value="WH-like_DNA-bd_sf"/>
</dbReference>
<reference evidence="5" key="1">
    <citation type="submission" date="2020-10" db="EMBL/GenBank/DDBJ databases">
        <authorList>
            <person name="Abbas A."/>
            <person name="Razzaq R."/>
            <person name="Waqas M."/>
            <person name="Abbas N."/>
            <person name="Nielsen T.K."/>
            <person name="Hansen L.H."/>
            <person name="Hussain S."/>
            <person name="Shahid M."/>
        </authorList>
    </citation>
    <scope>NUCLEOTIDE SEQUENCE</scope>
    <source>
        <strain evidence="5">S14</strain>
    </source>
</reference>
<accession>A0ABU1DE53</accession>
<dbReference type="InterPro" id="IPR012318">
    <property type="entry name" value="HTH_CRP"/>
</dbReference>
<dbReference type="SUPFAM" id="SSF51206">
    <property type="entry name" value="cAMP-binding domain-like"/>
    <property type="match status" value="1"/>
</dbReference>
<comment type="caution">
    <text evidence="5">The sequence shown here is derived from an EMBL/GenBank/DDBJ whole genome shotgun (WGS) entry which is preliminary data.</text>
</comment>
<dbReference type="Gene3D" id="2.60.120.10">
    <property type="entry name" value="Jelly Rolls"/>
    <property type="match status" value="1"/>
</dbReference>
<sequence>MYVRCAACPLRVRPAFVQKSDEEVALIEAWKSDHLRLPAGAEFIRPEQTDAELFTLFSGWAFRYKELIDGRRQILNFALPGDLIGLQSSMFGKSLYGAVALTDIELCLLPRRKLGNLFERYPELGYEVTWLGARSESLVDENLLSAGRRGAAERIAALVAGLYKRAETLGLVEDGALELPLTQQHIADALGLSLVHTNKTLARLRAQKLFSISEGRLVVHNLRGVSRFAQHFEDDLAPRPMI</sequence>
<dbReference type="CDD" id="cd00038">
    <property type="entry name" value="CAP_ED"/>
    <property type="match status" value="1"/>
</dbReference>
<evidence type="ECO:0000256" key="2">
    <source>
        <dbReference type="ARBA" id="ARBA00023125"/>
    </source>
</evidence>
<keyword evidence="1" id="KW-0805">Transcription regulation</keyword>
<feature type="domain" description="HTH crp-type" evidence="4">
    <location>
        <begin position="149"/>
        <end position="223"/>
    </location>
</feature>
<dbReference type="SMART" id="SM00419">
    <property type="entry name" value="HTH_CRP"/>
    <property type="match status" value="1"/>
</dbReference>
<dbReference type="SUPFAM" id="SSF46785">
    <property type="entry name" value="Winged helix' DNA-binding domain"/>
    <property type="match status" value="1"/>
</dbReference>
<dbReference type="InterPro" id="IPR000595">
    <property type="entry name" value="cNMP-bd_dom"/>
</dbReference>
<name>A0ABU1DE53_9HYPH</name>
<proteinExistence type="predicted"/>
<dbReference type="Pfam" id="PF13545">
    <property type="entry name" value="HTH_Crp_2"/>
    <property type="match status" value="1"/>
</dbReference>
<dbReference type="InterPro" id="IPR018490">
    <property type="entry name" value="cNMP-bd_dom_sf"/>
</dbReference>
<evidence type="ECO:0000313" key="5">
    <source>
        <dbReference type="EMBL" id="MDR4306328.1"/>
    </source>
</evidence>
<protein>
    <submittedName>
        <fullName evidence="5">Crp/Fnr family transcriptional regulator</fullName>
    </submittedName>
</protein>
<dbReference type="Proteomes" id="UP001181622">
    <property type="component" value="Unassembled WGS sequence"/>
</dbReference>
<dbReference type="EMBL" id="JADBEO010000011">
    <property type="protein sequence ID" value="MDR4306328.1"/>
    <property type="molecule type" value="Genomic_DNA"/>
</dbReference>
<organism evidence="5 6">
    <name type="scientific">Chelatococcus sambhunathii</name>
    <dbReference type="NCBI Taxonomy" id="363953"/>
    <lineage>
        <taxon>Bacteria</taxon>
        <taxon>Pseudomonadati</taxon>
        <taxon>Pseudomonadota</taxon>
        <taxon>Alphaproteobacteria</taxon>
        <taxon>Hyphomicrobiales</taxon>
        <taxon>Chelatococcaceae</taxon>
        <taxon>Chelatococcus</taxon>
    </lineage>
</organism>
<gene>
    <name evidence="5" type="ORF">IHQ68_06820</name>
</gene>
<keyword evidence="6" id="KW-1185">Reference proteome</keyword>
<evidence type="ECO:0000313" key="6">
    <source>
        <dbReference type="Proteomes" id="UP001181622"/>
    </source>
</evidence>
<keyword evidence="3" id="KW-0804">Transcription</keyword>
<dbReference type="InterPro" id="IPR014710">
    <property type="entry name" value="RmlC-like_jellyroll"/>
</dbReference>
<dbReference type="Gene3D" id="1.10.10.10">
    <property type="entry name" value="Winged helix-like DNA-binding domain superfamily/Winged helix DNA-binding domain"/>
    <property type="match status" value="1"/>
</dbReference>
<evidence type="ECO:0000256" key="1">
    <source>
        <dbReference type="ARBA" id="ARBA00023015"/>
    </source>
</evidence>
<evidence type="ECO:0000256" key="3">
    <source>
        <dbReference type="ARBA" id="ARBA00023163"/>
    </source>
</evidence>